<sequence length="256" mass="30844">MEAMTNTNRAENDLNFCFKDIKRFLIEKFLYDNDTESINILLNIYNFEESVENIHPTYLSLKHLKKDIIKFLKDKEGKELIAYNLSNLIHDDVNRFELLLYLEGYRAGLNANKSVNKLEILTFKYYDIEDLYIRKKLFNNDINKVDILRLKENLLKDVRRDKKVKKYIHDIVFRFNLRLIRRKILNLNSHTDKQLMLNLDDSAHNEKFVETDSHLNKEELYGLNKKIVRFLYLDGMRIFGNAYWDGINDKLMKRYK</sequence>
<protein>
    <submittedName>
        <fullName evidence="1">Uncharacterized protein</fullName>
    </submittedName>
</protein>
<gene>
    <name evidence="1" type="ORF">SAMN02745245_00889</name>
</gene>
<evidence type="ECO:0000313" key="1">
    <source>
        <dbReference type="EMBL" id="SHH25073.1"/>
    </source>
</evidence>
<proteinExistence type="predicted"/>
<name>A0A1M5RH05_9FIRM</name>
<evidence type="ECO:0000313" key="2">
    <source>
        <dbReference type="Proteomes" id="UP000184032"/>
    </source>
</evidence>
<dbReference type="AlphaFoldDB" id="A0A1M5RH05"/>
<accession>A0A1M5RH05</accession>
<dbReference type="EMBL" id="FQXI01000005">
    <property type="protein sequence ID" value="SHH25073.1"/>
    <property type="molecule type" value="Genomic_DNA"/>
</dbReference>
<keyword evidence="2" id="KW-1185">Reference proteome</keyword>
<dbReference type="STRING" id="1120995.SAMN02745245_00889"/>
<dbReference type="RefSeq" id="WP_327021223.1">
    <property type="nucleotide sequence ID" value="NZ_FQXI01000005.1"/>
</dbReference>
<dbReference type="Proteomes" id="UP000184032">
    <property type="component" value="Unassembled WGS sequence"/>
</dbReference>
<reference evidence="1 2" key="1">
    <citation type="submission" date="2016-11" db="EMBL/GenBank/DDBJ databases">
        <authorList>
            <person name="Jaros S."/>
            <person name="Januszkiewicz K."/>
            <person name="Wedrychowicz H."/>
        </authorList>
    </citation>
    <scope>NUCLEOTIDE SEQUENCE [LARGE SCALE GENOMIC DNA]</scope>
    <source>
        <strain evidence="1 2">DSM 21120</strain>
    </source>
</reference>
<organism evidence="1 2">
    <name type="scientific">Anaerosphaera aminiphila DSM 21120</name>
    <dbReference type="NCBI Taxonomy" id="1120995"/>
    <lineage>
        <taxon>Bacteria</taxon>
        <taxon>Bacillati</taxon>
        <taxon>Bacillota</taxon>
        <taxon>Tissierellia</taxon>
        <taxon>Tissierellales</taxon>
        <taxon>Peptoniphilaceae</taxon>
        <taxon>Anaerosphaera</taxon>
    </lineage>
</organism>